<proteinExistence type="predicted"/>
<evidence type="ECO:0000313" key="3">
    <source>
        <dbReference type="Proteomes" id="UP000319576"/>
    </source>
</evidence>
<dbReference type="KEGG" id="uli:ETAA1_34590"/>
<dbReference type="Gene3D" id="3.40.50.1820">
    <property type="entry name" value="alpha/beta hydrolase"/>
    <property type="match status" value="1"/>
</dbReference>
<keyword evidence="1" id="KW-0732">Signal</keyword>
<dbReference type="SUPFAM" id="SSF53474">
    <property type="entry name" value="alpha/beta-Hydrolases"/>
    <property type="match status" value="1"/>
</dbReference>
<evidence type="ECO:0000256" key="1">
    <source>
        <dbReference type="SAM" id="SignalP"/>
    </source>
</evidence>
<reference evidence="2 3" key="1">
    <citation type="submission" date="2019-02" db="EMBL/GenBank/DDBJ databases">
        <title>Deep-cultivation of Planctomycetes and their phenomic and genomic characterization uncovers novel biology.</title>
        <authorList>
            <person name="Wiegand S."/>
            <person name="Jogler M."/>
            <person name="Boedeker C."/>
            <person name="Pinto D."/>
            <person name="Vollmers J."/>
            <person name="Rivas-Marin E."/>
            <person name="Kohn T."/>
            <person name="Peeters S.H."/>
            <person name="Heuer A."/>
            <person name="Rast P."/>
            <person name="Oberbeckmann S."/>
            <person name="Bunk B."/>
            <person name="Jeske O."/>
            <person name="Meyerdierks A."/>
            <person name="Storesund J.E."/>
            <person name="Kallscheuer N."/>
            <person name="Luecker S."/>
            <person name="Lage O.M."/>
            <person name="Pohl T."/>
            <person name="Merkel B.J."/>
            <person name="Hornburger P."/>
            <person name="Mueller R.-W."/>
            <person name="Bruemmer F."/>
            <person name="Labrenz M."/>
            <person name="Spormann A.M."/>
            <person name="Op den Camp H."/>
            <person name="Overmann J."/>
            <person name="Amann R."/>
            <person name="Jetten M.S.M."/>
            <person name="Mascher T."/>
            <person name="Medema M.H."/>
            <person name="Devos D.P."/>
            <person name="Kaster A.-K."/>
            <person name="Ovreas L."/>
            <person name="Rohde M."/>
            <person name="Galperin M.Y."/>
            <person name="Jogler C."/>
        </authorList>
    </citation>
    <scope>NUCLEOTIDE SEQUENCE [LARGE SCALE GENOMIC DNA]</scope>
    <source>
        <strain evidence="2 3">ETA_A1</strain>
    </source>
</reference>
<gene>
    <name evidence="2" type="ORF">ETAA1_34590</name>
</gene>
<feature type="signal peptide" evidence="1">
    <location>
        <begin position="1"/>
        <end position="21"/>
    </location>
</feature>
<keyword evidence="3" id="KW-1185">Reference proteome</keyword>
<name>A0A517XVF3_9BACT</name>
<dbReference type="AlphaFoldDB" id="A0A517XVF3"/>
<sequence precursor="true">MRRLLRTALLVAAALTAANLAGRPNRPAPPPVPGAVWMAAAQPALVHRTQCPEPQNTADPRPLLWVVDGAGDLRGCSNAVSQANLLAGTPVEVATFLWSHGHRRLLADQIDADHARDQGKRLAGLIRIRQAREPGRRVLIVAHSAGCAVALAAGDNLPADSVDRVVLFAPSVSVGYDIRPTLRASREGVDVFCSKKDWVALGLVTRVVGTTDRFGAAAAGRNGFRAGTVSADDVPLLRQHFWTADVAWTGHTGGHHGMYSTTFLHHYLFPLVGVSVR</sequence>
<feature type="chain" id="PRO_5022208599" description="Alpha/beta hydrolase" evidence="1">
    <location>
        <begin position="22"/>
        <end position="277"/>
    </location>
</feature>
<dbReference type="InterPro" id="IPR029058">
    <property type="entry name" value="AB_hydrolase_fold"/>
</dbReference>
<dbReference type="Proteomes" id="UP000319576">
    <property type="component" value="Chromosome"/>
</dbReference>
<evidence type="ECO:0008006" key="4">
    <source>
        <dbReference type="Google" id="ProtNLM"/>
    </source>
</evidence>
<evidence type="ECO:0000313" key="2">
    <source>
        <dbReference type="EMBL" id="QDU21492.1"/>
    </source>
</evidence>
<dbReference type="EMBL" id="CP036273">
    <property type="protein sequence ID" value="QDU21492.1"/>
    <property type="molecule type" value="Genomic_DNA"/>
</dbReference>
<dbReference type="Pfam" id="PF05990">
    <property type="entry name" value="DUF900"/>
    <property type="match status" value="1"/>
</dbReference>
<organism evidence="2 3">
    <name type="scientific">Urbifossiella limnaea</name>
    <dbReference type="NCBI Taxonomy" id="2528023"/>
    <lineage>
        <taxon>Bacteria</taxon>
        <taxon>Pseudomonadati</taxon>
        <taxon>Planctomycetota</taxon>
        <taxon>Planctomycetia</taxon>
        <taxon>Gemmatales</taxon>
        <taxon>Gemmataceae</taxon>
        <taxon>Urbifossiella</taxon>
    </lineage>
</organism>
<protein>
    <recommendedName>
        <fullName evidence="4">Alpha/beta hydrolase</fullName>
    </recommendedName>
</protein>
<accession>A0A517XVF3</accession>
<dbReference type="RefSeq" id="WP_202920183.1">
    <property type="nucleotide sequence ID" value="NZ_CP036273.1"/>
</dbReference>
<dbReference type="InterPro" id="IPR010297">
    <property type="entry name" value="DUF900_hydrolase"/>
</dbReference>